<accession>A0A930UCR1</accession>
<dbReference type="Proteomes" id="UP000646211">
    <property type="component" value="Unassembled WGS sequence"/>
</dbReference>
<organism evidence="1 2">
    <name type="scientific">Flavobacterium soyangense</name>
    <dbReference type="NCBI Taxonomy" id="2023265"/>
    <lineage>
        <taxon>Bacteria</taxon>
        <taxon>Pseudomonadati</taxon>
        <taxon>Bacteroidota</taxon>
        <taxon>Flavobacteriia</taxon>
        <taxon>Flavobacteriales</taxon>
        <taxon>Flavobacteriaceae</taxon>
        <taxon>Flavobacterium</taxon>
    </lineage>
</organism>
<evidence type="ECO:0000313" key="2">
    <source>
        <dbReference type="Proteomes" id="UP000646211"/>
    </source>
</evidence>
<comment type="caution">
    <text evidence="1">The sequence shown here is derived from an EMBL/GenBank/DDBJ whole genome shotgun (WGS) entry which is preliminary data.</text>
</comment>
<dbReference type="EMBL" id="JADHEC010000022">
    <property type="protein sequence ID" value="MBF2708999.1"/>
    <property type="molecule type" value="Genomic_DNA"/>
</dbReference>
<sequence>MPYRMIYDYTKIVLEKVSIDPTLFRKELRKANKNLLPYEIEQLRIWLEHFTEGRPELKQYLSIVN</sequence>
<dbReference type="RefSeq" id="WP_194312253.1">
    <property type="nucleotide sequence ID" value="NZ_JADHEC010000022.1"/>
</dbReference>
<reference evidence="1" key="1">
    <citation type="submission" date="2020-11" db="EMBL/GenBank/DDBJ databases">
        <title>Genome of Flavobacterium soyangense.</title>
        <authorList>
            <person name="Liu Q."/>
            <person name="Xin Y.-H."/>
        </authorList>
    </citation>
    <scope>NUCLEOTIDE SEQUENCE</scope>
    <source>
        <strain evidence="1">CGMCC 1.13493</strain>
    </source>
</reference>
<dbReference type="AlphaFoldDB" id="A0A930UCR1"/>
<name>A0A930UCR1_9FLAO</name>
<gene>
    <name evidence="1" type="ORF">IR213_10390</name>
</gene>
<keyword evidence="2" id="KW-1185">Reference proteome</keyword>
<protein>
    <submittedName>
        <fullName evidence="1">Uncharacterized protein</fullName>
    </submittedName>
</protein>
<evidence type="ECO:0000313" key="1">
    <source>
        <dbReference type="EMBL" id="MBF2708999.1"/>
    </source>
</evidence>
<proteinExistence type="predicted"/>